<sequence length="113" mass="12191">MTCHDRKIEVRVLRGSCADDETCPAITDIGDPAVLYFVGEPTGPGTFRLPASFAPELPAVDGWVHLRGALCSDQALTAAHAGRVADHERLYQVPLHQIPDALRVAVSTDDDRS</sequence>
<dbReference type="RefSeq" id="WP_169379984.1">
    <property type="nucleotide sequence ID" value="NZ_JAAXLA010000005.1"/>
</dbReference>
<reference evidence="1 2" key="1">
    <citation type="submission" date="2020-04" db="EMBL/GenBank/DDBJ databases">
        <authorList>
            <person name="Klaysubun C."/>
            <person name="Duangmal K."/>
            <person name="Lipun K."/>
        </authorList>
    </citation>
    <scope>NUCLEOTIDE SEQUENCE [LARGE SCALE GENOMIC DNA]</scope>
    <source>
        <strain evidence="1 2">K10HN5</strain>
    </source>
</reference>
<comment type="caution">
    <text evidence="1">The sequence shown here is derived from an EMBL/GenBank/DDBJ whole genome shotgun (WGS) entry which is preliminary data.</text>
</comment>
<dbReference type="Proteomes" id="UP000820669">
    <property type="component" value="Unassembled WGS sequence"/>
</dbReference>
<keyword evidence="2" id="KW-1185">Reference proteome</keyword>
<gene>
    <name evidence="1" type="ORF">HF526_04630</name>
</gene>
<evidence type="ECO:0000313" key="1">
    <source>
        <dbReference type="EMBL" id="NMH96603.1"/>
    </source>
</evidence>
<dbReference type="EMBL" id="JAAXLA010000005">
    <property type="protein sequence ID" value="NMH96603.1"/>
    <property type="molecule type" value="Genomic_DNA"/>
</dbReference>
<organism evidence="1 2">
    <name type="scientific">Pseudonocardia acidicola</name>
    <dbReference type="NCBI Taxonomy" id="2724939"/>
    <lineage>
        <taxon>Bacteria</taxon>
        <taxon>Bacillati</taxon>
        <taxon>Actinomycetota</taxon>
        <taxon>Actinomycetes</taxon>
        <taxon>Pseudonocardiales</taxon>
        <taxon>Pseudonocardiaceae</taxon>
        <taxon>Pseudonocardia</taxon>
    </lineage>
</organism>
<evidence type="ECO:0000313" key="2">
    <source>
        <dbReference type="Proteomes" id="UP000820669"/>
    </source>
</evidence>
<proteinExistence type="predicted"/>
<accession>A0ABX1S806</accession>
<name>A0ABX1S806_9PSEU</name>
<protein>
    <submittedName>
        <fullName evidence="1">Uncharacterized protein</fullName>
    </submittedName>
</protein>